<accession>A0AAN9E1P1</accession>
<name>A0AAN9E1P1_CROPI</name>
<dbReference type="EMBL" id="JAYWIO010000008">
    <property type="protein sequence ID" value="KAK7243353.1"/>
    <property type="molecule type" value="Genomic_DNA"/>
</dbReference>
<evidence type="ECO:0000313" key="2">
    <source>
        <dbReference type="EMBL" id="KAK7243353.1"/>
    </source>
</evidence>
<sequence>MSISRPPLSPAVLLHLPICPLLQLSTFCPRLQPSATPFRRSTLRHPVSSLYLCSSGVPPFQPLSPSAPGLQRSSIPPTLEAIPFFNALHAKHTKVEGAEFWKFSVETSIRLHIVSFLLL</sequence>
<organism evidence="2 3">
    <name type="scientific">Crotalaria pallida</name>
    <name type="common">Smooth rattlebox</name>
    <name type="synonym">Crotalaria striata</name>
    <dbReference type="NCBI Taxonomy" id="3830"/>
    <lineage>
        <taxon>Eukaryota</taxon>
        <taxon>Viridiplantae</taxon>
        <taxon>Streptophyta</taxon>
        <taxon>Embryophyta</taxon>
        <taxon>Tracheophyta</taxon>
        <taxon>Spermatophyta</taxon>
        <taxon>Magnoliopsida</taxon>
        <taxon>eudicotyledons</taxon>
        <taxon>Gunneridae</taxon>
        <taxon>Pentapetalae</taxon>
        <taxon>rosids</taxon>
        <taxon>fabids</taxon>
        <taxon>Fabales</taxon>
        <taxon>Fabaceae</taxon>
        <taxon>Papilionoideae</taxon>
        <taxon>50 kb inversion clade</taxon>
        <taxon>genistoids sensu lato</taxon>
        <taxon>core genistoids</taxon>
        <taxon>Crotalarieae</taxon>
        <taxon>Crotalaria</taxon>
    </lineage>
</organism>
<protein>
    <submittedName>
        <fullName evidence="2">Uncharacterized protein</fullName>
    </submittedName>
</protein>
<reference evidence="2 3" key="1">
    <citation type="submission" date="2024-01" db="EMBL/GenBank/DDBJ databases">
        <title>The genomes of 5 underutilized Papilionoideae crops provide insights into root nodulation and disease resistanc.</title>
        <authorList>
            <person name="Yuan L."/>
        </authorList>
    </citation>
    <scope>NUCLEOTIDE SEQUENCE [LARGE SCALE GENOMIC DNA]</scope>
    <source>
        <strain evidence="2">ZHUSHIDOU_FW_LH</strain>
        <tissue evidence="2">Leaf</tissue>
    </source>
</reference>
<gene>
    <name evidence="2" type="ORF">RIF29_38146</name>
</gene>
<evidence type="ECO:0000256" key="1">
    <source>
        <dbReference type="SAM" id="SignalP"/>
    </source>
</evidence>
<dbReference type="AlphaFoldDB" id="A0AAN9E1P1"/>
<keyword evidence="1" id="KW-0732">Signal</keyword>
<feature type="chain" id="PRO_5042866408" evidence="1">
    <location>
        <begin position="24"/>
        <end position="119"/>
    </location>
</feature>
<feature type="signal peptide" evidence="1">
    <location>
        <begin position="1"/>
        <end position="23"/>
    </location>
</feature>
<dbReference type="Proteomes" id="UP001372338">
    <property type="component" value="Unassembled WGS sequence"/>
</dbReference>
<keyword evidence="3" id="KW-1185">Reference proteome</keyword>
<comment type="caution">
    <text evidence="2">The sequence shown here is derived from an EMBL/GenBank/DDBJ whole genome shotgun (WGS) entry which is preliminary data.</text>
</comment>
<proteinExistence type="predicted"/>
<evidence type="ECO:0000313" key="3">
    <source>
        <dbReference type="Proteomes" id="UP001372338"/>
    </source>
</evidence>